<dbReference type="Proteomes" id="UP000186385">
    <property type="component" value="Unassembled WGS sequence"/>
</dbReference>
<dbReference type="Proteomes" id="UP000215545">
    <property type="component" value="Unassembled WGS sequence"/>
</dbReference>
<reference evidence="2 3" key="1">
    <citation type="submission" date="2017-01" db="EMBL/GenBank/DDBJ databases">
        <authorList>
            <person name="Mah S.A."/>
            <person name="Swanson W.J."/>
            <person name="Moy G.W."/>
            <person name="Vacquier V.D."/>
        </authorList>
    </citation>
    <scope>NUCLEOTIDE SEQUENCE [LARGE SCALE GENOMIC DNA]</scope>
    <source>
        <strain evidence="2 3">NIO-1016</strain>
    </source>
</reference>
<dbReference type="STRING" id="1017273.SAMN05443094_10596"/>
<evidence type="ECO:0000313" key="1">
    <source>
        <dbReference type="EMBL" id="OXS77462.1"/>
    </source>
</evidence>
<proteinExistence type="predicted"/>
<evidence type="ECO:0000313" key="3">
    <source>
        <dbReference type="Proteomes" id="UP000186385"/>
    </source>
</evidence>
<dbReference type="EMBL" id="MWSK01000005">
    <property type="protein sequence ID" value="OXS77462.1"/>
    <property type="molecule type" value="Genomic_DNA"/>
</dbReference>
<accession>A0A1N6XZ32</accession>
<dbReference type="EMBL" id="FTLX01000005">
    <property type="protein sequence ID" value="SIR07513.1"/>
    <property type="molecule type" value="Genomic_DNA"/>
</dbReference>
<organism evidence="2 3">
    <name type="scientific">Domibacillus enclensis</name>
    <dbReference type="NCBI Taxonomy" id="1017273"/>
    <lineage>
        <taxon>Bacteria</taxon>
        <taxon>Bacillati</taxon>
        <taxon>Bacillota</taxon>
        <taxon>Bacilli</taxon>
        <taxon>Bacillales</taxon>
        <taxon>Bacillaceae</taxon>
        <taxon>Domibacillus</taxon>
    </lineage>
</organism>
<protein>
    <submittedName>
        <fullName evidence="1">DUF4830 domain-containing protein</fullName>
    </submittedName>
</protein>
<dbReference type="AlphaFoldDB" id="A0A1N6XZ32"/>
<dbReference type="RefSeq" id="WP_045849245.1">
    <property type="nucleotide sequence ID" value="NZ_FTLX01000005.1"/>
</dbReference>
<name>A0A1N6XZ32_9BACI</name>
<reference evidence="4" key="2">
    <citation type="submission" date="2017-03" db="EMBL/GenBank/DDBJ databases">
        <title>Bacillus sp. V-88(T) DSM27956, whole genome shotgun sequencing project.</title>
        <authorList>
            <person name="Dastager S.G."/>
            <person name="Neurgaonkar P.S."/>
            <person name="Dharne M.S."/>
        </authorList>
    </citation>
    <scope>NUCLEOTIDE SEQUENCE [LARGE SCALE GENOMIC DNA]</scope>
    <source>
        <strain evidence="4">DSM 25145</strain>
    </source>
</reference>
<dbReference type="OrthoDB" id="2609564at2"/>
<evidence type="ECO:0000313" key="4">
    <source>
        <dbReference type="Proteomes" id="UP000215545"/>
    </source>
</evidence>
<reference evidence="1" key="3">
    <citation type="submission" date="2017-03" db="EMBL/GenBank/DDBJ databases">
        <authorList>
            <person name="Dastager S.G."/>
            <person name="Neurgaonkar P.S."/>
            <person name="Dharne M.S."/>
        </authorList>
    </citation>
    <scope>NUCLEOTIDE SEQUENCE</scope>
    <source>
        <strain evidence="1">DSM 25145</strain>
    </source>
</reference>
<evidence type="ECO:0000313" key="2">
    <source>
        <dbReference type="EMBL" id="SIR07513.1"/>
    </source>
</evidence>
<keyword evidence="4" id="KW-1185">Reference proteome</keyword>
<gene>
    <name evidence="1" type="ORF">B1B05_11540</name>
    <name evidence="2" type="ORF">SAMN05443094_10596</name>
</gene>
<sequence>MKNWFLVIFFLAGCSPAIPMEHEEYAEAYGWQIESLEGQETVVIQKEADTQGISTSFFDTAPYEGREAQVTTYKLKEKQVSGDDLFLSIYVIDNNIIGASGSLANWSPGSFDPKKKDELTGEGIIEHE</sequence>